<evidence type="ECO:0000313" key="7">
    <source>
        <dbReference type="EMBL" id="MBB4093348.1"/>
    </source>
</evidence>
<organism evidence="7 8">
    <name type="scientific">Brucella pecoris</name>
    <dbReference type="NCBI Taxonomy" id="867683"/>
    <lineage>
        <taxon>Bacteria</taxon>
        <taxon>Pseudomonadati</taxon>
        <taxon>Pseudomonadota</taxon>
        <taxon>Alphaproteobacteria</taxon>
        <taxon>Hyphomicrobiales</taxon>
        <taxon>Brucellaceae</taxon>
        <taxon>Brucella/Ochrobactrum group</taxon>
        <taxon>Brucella</taxon>
    </lineage>
</organism>
<dbReference type="RefSeq" id="WP_235894857.1">
    <property type="nucleotide sequence ID" value="NZ_JACIEX010000003.1"/>
</dbReference>
<dbReference type="EMBL" id="JACIEX010000003">
    <property type="protein sequence ID" value="MBB4093348.1"/>
    <property type="molecule type" value="Genomic_DNA"/>
</dbReference>
<feature type="transmembrane region" description="Helical" evidence="5">
    <location>
        <begin position="245"/>
        <end position="260"/>
    </location>
</feature>
<dbReference type="PANTHER" id="PTHR37422">
    <property type="entry name" value="TEICHURONIC ACID BIOSYNTHESIS PROTEIN TUAE"/>
    <property type="match status" value="1"/>
</dbReference>
<keyword evidence="2 5" id="KW-0812">Transmembrane</keyword>
<evidence type="ECO:0000256" key="5">
    <source>
        <dbReference type="SAM" id="Phobius"/>
    </source>
</evidence>
<feature type="transmembrane region" description="Helical" evidence="5">
    <location>
        <begin position="223"/>
        <end position="239"/>
    </location>
</feature>
<comment type="caution">
    <text evidence="7">The sequence shown here is derived from an EMBL/GenBank/DDBJ whole genome shotgun (WGS) entry which is preliminary data.</text>
</comment>
<feature type="transmembrane region" description="Helical" evidence="5">
    <location>
        <begin position="415"/>
        <end position="435"/>
    </location>
</feature>
<comment type="subcellular location">
    <subcellularLocation>
        <location evidence="1">Membrane</location>
        <topology evidence="1">Multi-pass membrane protein</topology>
    </subcellularLocation>
</comment>
<feature type="transmembrane region" description="Helical" evidence="5">
    <location>
        <begin position="150"/>
        <end position="171"/>
    </location>
</feature>
<proteinExistence type="predicted"/>
<feature type="transmembrane region" description="Helical" evidence="5">
    <location>
        <begin position="68"/>
        <end position="88"/>
    </location>
</feature>
<dbReference type="GO" id="GO:0016874">
    <property type="term" value="F:ligase activity"/>
    <property type="evidence" value="ECO:0007669"/>
    <property type="project" value="UniProtKB-KW"/>
</dbReference>
<accession>A0AB34YTH5</accession>
<dbReference type="InterPro" id="IPR007016">
    <property type="entry name" value="O-antigen_ligase-rel_domated"/>
</dbReference>
<evidence type="ECO:0000256" key="3">
    <source>
        <dbReference type="ARBA" id="ARBA00022989"/>
    </source>
</evidence>
<evidence type="ECO:0000256" key="4">
    <source>
        <dbReference type="ARBA" id="ARBA00023136"/>
    </source>
</evidence>
<feature type="transmembrane region" description="Helical" evidence="5">
    <location>
        <begin position="100"/>
        <end position="120"/>
    </location>
</feature>
<keyword evidence="4 5" id="KW-0472">Membrane</keyword>
<name>A0AB34YTH5_9HYPH</name>
<dbReference type="GO" id="GO:0016020">
    <property type="term" value="C:membrane"/>
    <property type="evidence" value="ECO:0007669"/>
    <property type="project" value="UniProtKB-SubCell"/>
</dbReference>
<feature type="transmembrane region" description="Helical" evidence="5">
    <location>
        <begin position="28"/>
        <end position="48"/>
    </location>
</feature>
<keyword evidence="3 5" id="KW-1133">Transmembrane helix</keyword>
<evidence type="ECO:0000256" key="2">
    <source>
        <dbReference type="ARBA" id="ARBA00022692"/>
    </source>
</evidence>
<keyword evidence="7" id="KW-0436">Ligase</keyword>
<evidence type="ECO:0000259" key="6">
    <source>
        <dbReference type="Pfam" id="PF04932"/>
    </source>
</evidence>
<feature type="transmembrane region" description="Helical" evidence="5">
    <location>
        <begin position="200"/>
        <end position="216"/>
    </location>
</feature>
<feature type="transmembrane region" description="Helical" evidence="5">
    <location>
        <begin position="126"/>
        <end position="143"/>
    </location>
</feature>
<evidence type="ECO:0000256" key="1">
    <source>
        <dbReference type="ARBA" id="ARBA00004141"/>
    </source>
</evidence>
<dbReference type="PANTHER" id="PTHR37422:SF21">
    <property type="entry name" value="EXOQ-LIKE PROTEIN"/>
    <property type="match status" value="1"/>
</dbReference>
<keyword evidence="8" id="KW-1185">Reference proteome</keyword>
<protein>
    <submittedName>
        <fullName evidence="7">O-antigen ligase</fullName>
    </submittedName>
</protein>
<feature type="transmembrane region" description="Helical" evidence="5">
    <location>
        <begin position="358"/>
        <end position="381"/>
    </location>
</feature>
<dbReference type="AlphaFoldDB" id="A0AB34YTH5"/>
<feature type="domain" description="O-antigen ligase-related" evidence="6">
    <location>
        <begin position="227"/>
        <end position="370"/>
    </location>
</feature>
<gene>
    <name evidence="7" type="ORF">GGQ79_001850</name>
</gene>
<sequence>MRGVETERIWSDLAELSVHYRAETQPRVSSAIGAALFLCMFLFVWIGTSPYPDLGTVTGVTATAAASSSLNQLVTVFLTGSFLVCALSSSMRNAVMQPRLLIGLIFFWLFATALLSAHPMIASKKVVLSILTALNASIFLILPQSERQMARLLAIGSLITLAFAYFGIIFMPQRAIHQATEVIEPMLAGSWRGHYPHKNAAAASLVLMSFFGLYIWKAGLPKTGLLIVALCVFFVLHTGGKTSTAMLPFIVLMSLVFVRMKWTRVFISIGGIVAFNVVAVGAAVFDPLRELVQSLGVDASFTNRSDIWKLAFAAISAKPIFGYGLDSFWKTPEMVYAGGGGASWAVAAFNAHNSFLDMMINAGVIGLILTLIWITVLPLRYIKEAESTDNDPILTLLYIRLWLYGLYMSCMESTFFQNGGALWFCIMVAVFGLRLQAKARLV</sequence>
<reference evidence="7 8" key="1">
    <citation type="submission" date="2020-08" db="EMBL/GenBank/DDBJ databases">
        <title>Genomic Encyclopedia of Type Strains, Phase IV (KMG-IV): sequencing the most valuable type-strain genomes for metagenomic binning, comparative biology and taxonomic classification.</title>
        <authorList>
            <person name="Goeker M."/>
        </authorList>
    </citation>
    <scope>NUCLEOTIDE SEQUENCE [LARGE SCALE GENOMIC DNA]</scope>
    <source>
        <strain evidence="7 8">DSM 23868</strain>
    </source>
</reference>
<evidence type="ECO:0000313" key="8">
    <source>
        <dbReference type="Proteomes" id="UP000553980"/>
    </source>
</evidence>
<dbReference type="Proteomes" id="UP000553980">
    <property type="component" value="Unassembled WGS sequence"/>
</dbReference>
<dbReference type="InterPro" id="IPR051533">
    <property type="entry name" value="WaaL-like"/>
</dbReference>
<dbReference type="Pfam" id="PF04932">
    <property type="entry name" value="Wzy_C"/>
    <property type="match status" value="1"/>
</dbReference>
<feature type="transmembrane region" description="Helical" evidence="5">
    <location>
        <begin position="265"/>
        <end position="285"/>
    </location>
</feature>